<proteinExistence type="predicted"/>
<name>A0A4C1Y8W7_EUMVA</name>
<reference evidence="1 2" key="1">
    <citation type="journal article" date="2019" name="Commun. Biol.">
        <title>The bagworm genome reveals a unique fibroin gene that provides high tensile strength.</title>
        <authorList>
            <person name="Kono N."/>
            <person name="Nakamura H."/>
            <person name="Ohtoshi R."/>
            <person name="Tomita M."/>
            <person name="Numata K."/>
            <person name="Arakawa K."/>
        </authorList>
    </citation>
    <scope>NUCLEOTIDE SEQUENCE [LARGE SCALE GENOMIC DNA]</scope>
</reference>
<sequence length="103" mass="11439">MRFVLVSQNQKKKLKSKKFEIKEDILAAGNFQISQILRKRGRRANSGAPPAVAFVGERGNAPLGSPRAADRRRDCSCKSSCVRGSVRVGYGIVVFYLGMIIRR</sequence>
<dbReference type="EMBL" id="BGZK01001105">
    <property type="protein sequence ID" value="GBP71364.1"/>
    <property type="molecule type" value="Genomic_DNA"/>
</dbReference>
<keyword evidence="2" id="KW-1185">Reference proteome</keyword>
<accession>A0A4C1Y8W7</accession>
<evidence type="ECO:0000313" key="1">
    <source>
        <dbReference type="EMBL" id="GBP71364.1"/>
    </source>
</evidence>
<dbReference type="Proteomes" id="UP000299102">
    <property type="component" value="Unassembled WGS sequence"/>
</dbReference>
<dbReference type="AlphaFoldDB" id="A0A4C1Y8W7"/>
<gene>
    <name evidence="1" type="ORF">EVAR_50262_1</name>
</gene>
<protein>
    <submittedName>
        <fullName evidence="1">Uncharacterized protein</fullName>
    </submittedName>
</protein>
<comment type="caution">
    <text evidence="1">The sequence shown here is derived from an EMBL/GenBank/DDBJ whole genome shotgun (WGS) entry which is preliminary data.</text>
</comment>
<evidence type="ECO:0000313" key="2">
    <source>
        <dbReference type="Proteomes" id="UP000299102"/>
    </source>
</evidence>
<organism evidence="1 2">
    <name type="scientific">Eumeta variegata</name>
    <name type="common">Bagworm moth</name>
    <name type="synonym">Eumeta japonica</name>
    <dbReference type="NCBI Taxonomy" id="151549"/>
    <lineage>
        <taxon>Eukaryota</taxon>
        <taxon>Metazoa</taxon>
        <taxon>Ecdysozoa</taxon>
        <taxon>Arthropoda</taxon>
        <taxon>Hexapoda</taxon>
        <taxon>Insecta</taxon>
        <taxon>Pterygota</taxon>
        <taxon>Neoptera</taxon>
        <taxon>Endopterygota</taxon>
        <taxon>Lepidoptera</taxon>
        <taxon>Glossata</taxon>
        <taxon>Ditrysia</taxon>
        <taxon>Tineoidea</taxon>
        <taxon>Psychidae</taxon>
        <taxon>Oiketicinae</taxon>
        <taxon>Eumeta</taxon>
    </lineage>
</organism>